<dbReference type="PRINTS" id="PR00189">
    <property type="entry name" value="TRNSTHYRETIN"/>
</dbReference>
<evidence type="ECO:0000256" key="3">
    <source>
        <dbReference type="ARBA" id="ARBA00009850"/>
    </source>
</evidence>
<feature type="region of interest" description="Disordered" evidence="8">
    <location>
        <begin position="1"/>
        <end position="38"/>
    </location>
</feature>
<feature type="domain" description="Transthyretin/hydroxyisourate hydrolase" evidence="9">
    <location>
        <begin position="1"/>
        <end position="107"/>
    </location>
</feature>
<keyword evidence="11" id="KW-1185">Reference proteome</keyword>
<protein>
    <recommendedName>
        <fullName evidence="7">5-hydroxyisourate hydrolase</fullName>
        <shortName evidence="7">HIU hydrolase</shortName>
        <shortName evidence="7">HIUHase</shortName>
        <ecNumber evidence="7">3.5.2.17</ecNumber>
    </recommendedName>
</protein>
<comment type="subunit">
    <text evidence="4 7">Homotetramer.</text>
</comment>
<dbReference type="GO" id="GO:0016787">
    <property type="term" value="F:hydrolase activity"/>
    <property type="evidence" value="ECO:0007669"/>
    <property type="project" value="UniProtKB-KW"/>
</dbReference>
<dbReference type="Pfam" id="PF00576">
    <property type="entry name" value="Transthyretin"/>
    <property type="match status" value="1"/>
</dbReference>
<dbReference type="EMBL" id="BSDI01000011">
    <property type="protein sequence ID" value="GLH97559.1"/>
    <property type="molecule type" value="Genomic_DNA"/>
</dbReference>
<evidence type="ECO:0000313" key="11">
    <source>
        <dbReference type="Proteomes" id="UP001144280"/>
    </source>
</evidence>
<dbReference type="InterPro" id="IPR014306">
    <property type="entry name" value="Hydroxyisourate_hydrolase"/>
</dbReference>
<dbReference type="PROSITE" id="PS00768">
    <property type="entry name" value="TRANSTHYRETIN_1"/>
    <property type="match status" value="1"/>
</dbReference>
<dbReference type="EC" id="3.5.2.17" evidence="7"/>
<dbReference type="PANTHER" id="PTHR10395:SF7">
    <property type="entry name" value="5-HYDROXYISOURATE HYDROLASE"/>
    <property type="match status" value="1"/>
</dbReference>
<reference evidence="10" key="1">
    <citation type="submission" date="2022-12" db="EMBL/GenBank/DDBJ databases">
        <title>New Phytohabitans aurantiacus sp. RD004123 nov., an actinomycete isolated from soil.</title>
        <authorList>
            <person name="Triningsih D.W."/>
            <person name="Harunari E."/>
            <person name="Igarashi Y."/>
        </authorList>
    </citation>
    <scope>NUCLEOTIDE SEQUENCE</scope>
    <source>
        <strain evidence="10">RD004123</strain>
    </source>
</reference>
<dbReference type="CDD" id="cd05822">
    <property type="entry name" value="TLP_HIUase"/>
    <property type="match status" value="1"/>
</dbReference>
<evidence type="ECO:0000256" key="6">
    <source>
        <dbReference type="ARBA" id="ARBA00022801"/>
    </source>
</evidence>
<dbReference type="RefSeq" id="WP_281895565.1">
    <property type="nucleotide sequence ID" value="NZ_BSDI01000011.1"/>
</dbReference>
<keyword evidence="6 7" id="KW-0378">Hydrolase</keyword>
<evidence type="ECO:0000313" key="10">
    <source>
        <dbReference type="EMBL" id="GLH97559.1"/>
    </source>
</evidence>
<dbReference type="NCBIfam" id="TIGR02962">
    <property type="entry name" value="hdxy_isourate"/>
    <property type="match status" value="1"/>
</dbReference>
<comment type="function">
    <text evidence="2">Catalyzes the hydrolysis of 5-hydroxyisourate (HIU) to 2-oxo-4-hydroxy-4-carboxy-5-ureidoimidazoline (OHCU).</text>
</comment>
<sequence>MSLSTHVLDNATGTPARGVPVRLERRDGDSWSPVAAGETDADGRLRDWVPEGEWRAAVYRLVFDTAVHLGPDAFFPEVAVVFQVADTGRHHHVPLLLSPYAYTTYRGS</sequence>
<evidence type="ECO:0000256" key="4">
    <source>
        <dbReference type="ARBA" id="ARBA00011881"/>
    </source>
</evidence>
<evidence type="ECO:0000256" key="8">
    <source>
        <dbReference type="SAM" id="MobiDB-lite"/>
    </source>
</evidence>
<comment type="caution">
    <text evidence="10">The sequence shown here is derived from an EMBL/GenBank/DDBJ whole genome shotgun (WGS) entry which is preliminary data.</text>
</comment>
<gene>
    <name evidence="10" type="ORF">Pa4123_28340</name>
</gene>
<dbReference type="InterPro" id="IPR023416">
    <property type="entry name" value="Transthyretin/HIU_hydrolase_d"/>
</dbReference>
<evidence type="ECO:0000256" key="2">
    <source>
        <dbReference type="ARBA" id="ARBA00002704"/>
    </source>
</evidence>
<accession>A0ABQ5QV03</accession>
<dbReference type="Proteomes" id="UP001144280">
    <property type="component" value="Unassembled WGS sequence"/>
</dbReference>
<feature type="compositionally biased region" description="Polar residues" evidence="8">
    <location>
        <begin position="1"/>
        <end position="13"/>
    </location>
</feature>
<evidence type="ECO:0000256" key="1">
    <source>
        <dbReference type="ARBA" id="ARBA00001043"/>
    </source>
</evidence>
<dbReference type="PANTHER" id="PTHR10395">
    <property type="entry name" value="URICASE AND TRANSTHYRETIN-RELATED"/>
    <property type="match status" value="1"/>
</dbReference>
<dbReference type="InterPro" id="IPR036817">
    <property type="entry name" value="Transthyretin/HIU_hydrolase_sf"/>
</dbReference>
<proteinExistence type="inferred from homology"/>
<dbReference type="SUPFAM" id="SSF49472">
    <property type="entry name" value="Transthyretin (synonym: prealbumin)"/>
    <property type="match status" value="1"/>
</dbReference>
<dbReference type="InterPro" id="IPR023418">
    <property type="entry name" value="Thyroxine_BS"/>
</dbReference>
<evidence type="ECO:0000256" key="7">
    <source>
        <dbReference type="RuleBase" id="RU361270"/>
    </source>
</evidence>
<organism evidence="10 11">
    <name type="scientific">Phytohabitans aurantiacus</name>
    <dbReference type="NCBI Taxonomy" id="3016789"/>
    <lineage>
        <taxon>Bacteria</taxon>
        <taxon>Bacillati</taxon>
        <taxon>Actinomycetota</taxon>
        <taxon>Actinomycetes</taxon>
        <taxon>Micromonosporales</taxon>
        <taxon>Micromonosporaceae</taxon>
    </lineage>
</organism>
<dbReference type="InterPro" id="IPR000895">
    <property type="entry name" value="Transthyretin/HIU_hydrolase"/>
</dbReference>
<comment type="similarity">
    <text evidence="3 7">Belongs to the transthyretin family. 5-hydroxyisourate hydrolase subfamily.</text>
</comment>
<keyword evidence="5 7" id="KW-0659">Purine metabolism</keyword>
<comment type="catalytic activity">
    <reaction evidence="1 7">
        <text>5-hydroxyisourate + H2O = 5-hydroxy-2-oxo-4-ureido-2,5-dihydro-1H-imidazole-5-carboxylate + H(+)</text>
        <dbReference type="Rhea" id="RHEA:23736"/>
        <dbReference type="ChEBI" id="CHEBI:15377"/>
        <dbReference type="ChEBI" id="CHEBI:15378"/>
        <dbReference type="ChEBI" id="CHEBI:18072"/>
        <dbReference type="ChEBI" id="CHEBI:58639"/>
        <dbReference type="EC" id="3.5.2.17"/>
    </reaction>
</comment>
<evidence type="ECO:0000256" key="5">
    <source>
        <dbReference type="ARBA" id="ARBA00022631"/>
    </source>
</evidence>
<name>A0ABQ5QV03_9ACTN</name>
<dbReference type="SMART" id="SM00095">
    <property type="entry name" value="TR_THY"/>
    <property type="match status" value="1"/>
</dbReference>
<dbReference type="Gene3D" id="2.60.40.180">
    <property type="entry name" value="Transthyretin/hydroxyisourate hydrolase domain"/>
    <property type="match status" value="1"/>
</dbReference>
<evidence type="ECO:0000259" key="9">
    <source>
        <dbReference type="SMART" id="SM00095"/>
    </source>
</evidence>